<dbReference type="SUPFAM" id="SSF63380">
    <property type="entry name" value="Riboflavin synthase domain-like"/>
    <property type="match status" value="1"/>
</dbReference>
<dbReference type="PANTHER" id="PTHR43513">
    <property type="entry name" value="DIHYDROOROTATE DEHYDROGENASE B (NAD(+)), ELECTRON TRANSFER SUBUNIT"/>
    <property type="match status" value="1"/>
</dbReference>
<dbReference type="Proteomes" id="UP000182680">
    <property type="component" value="Unassembled WGS sequence"/>
</dbReference>
<dbReference type="Gene3D" id="2.10.240.10">
    <property type="entry name" value="Dihydroorotate dehydrogenase, electron transfer subunit"/>
    <property type="match status" value="1"/>
</dbReference>
<dbReference type="AlphaFoldDB" id="A0AA94HRU2"/>
<dbReference type="InterPro" id="IPR017927">
    <property type="entry name" value="FAD-bd_FR_type"/>
</dbReference>
<dbReference type="Gene3D" id="2.40.30.10">
    <property type="entry name" value="Translation factors"/>
    <property type="match status" value="1"/>
</dbReference>
<dbReference type="Pfam" id="PF10418">
    <property type="entry name" value="DHODB_Fe-S_bind"/>
    <property type="match status" value="1"/>
</dbReference>
<dbReference type="InterPro" id="IPR050353">
    <property type="entry name" value="PyrK_electron_transfer"/>
</dbReference>
<dbReference type="PANTHER" id="PTHR43513:SF3">
    <property type="entry name" value="DIHYDROOROTATE DEHYDROGENASE B (NAD(+)), ELECTRON TRANSFER SUBUNIT-RELATED"/>
    <property type="match status" value="1"/>
</dbReference>
<proteinExistence type="predicted"/>
<accession>A0AA94HRU2</accession>
<comment type="caution">
    <text evidence="2">The sequence shown here is derived from an EMBL/GenBank/DDBJ whole genome shotgun (WGS) entry which is preliminary data.</text>
</comment>
<dbReference type="InterPro" id="IPR037117">
    <property type="entry name" value="Dihydroorotate_DH_ele_sf"/>
</dbReference>
<feature type="domain" description="FAD-binding FR-type" evidence="1">
    <location>
        <begin position="63"/>
        <end position="166"/>
    </location>
</feature>
<evidence type="ECO:0000259" key="1">
    <source>
        <dbReference type="PROSITE" id="PS51384"/>
    </source>
</evidence>
<dbReference type="EMBL" id="FPIW01000006">
    <property type="protein sequence ID" value="SFW25475.1"/>
    <property type="molecule type" value="Genomic_DNA"/>
</dbReference>
<dbReference type="InterPro" id="IPR039261">
    <property type="entry name" value="FNR_nucleotide-bd"/>
</dbReference>
<protein>
    <submittedName>
        <fullName evidence="2">Dihydroorotate dehydrogenase electron transfer subunit</fullName>
    </submittedName>
</protein>
<name>A0AA94HRU2_DESDE</name>
<gene>
    <name evidence="2" type="ORF">SAMN02910291_00576</name>
</gene>
<dbReference type="GO" id="GO:0016491">
    <property type="term" value="F:oxidoreductase activity"/>
    <property type="evidence" value="ECO:0007669"/>
    <property type="project" value="InterPro"/>
</dbReference>
<dbReference type="PROSITE" id="PS51384">
    <property type="entry name" value="FAD_FR"/>
    <property type="match status" value="1"/>
</dbReference>
<evidence type="ECO:0000313" key="3">
    <source>
        <dbReference type="Proteomes" id="UP000182680"/>
    </source>
</evidence>
<dbReference type="InterPro" id="IPR019480">
    <property type="entry name" value="Dihydroorotate_DH_Fe-S-bd"/>
</dbReference>
<organism evidence="2 3">
    <name type="scientific">Desulfovibrio desulfuricans</name>
    <dbReference type="NCBI Taxonomy" id="876"/>
    <lineage>
        <taxon>Bacteria</taxon>
        <taxon>Pseudomonadati</taxon>
        <taxon>Thermodesulfobacteriota</taxon>
        <taxon>Desulfovibrionia</taxon>
        <taxon>Desulfovibrionales</taxon>
        <taxon>Desulfovibrionaceae</taxon>
        <taxon>Desulfovibrio</taxon>
    </lineage>
</organism>
<reference evidence="3" key="1">
    <citation type="submission" date="2016-11" db="EMBL/GenBank/DDBJ databases">
        <authorList>
            <person name="Jaros S."/>
            <person name="Januszkiewicz K."/>
            <person name="Wedrychowicz H."/>
        </authorList>
    </citation>
    <scope>NUCLEOTIDE SEQUENCE [LARGE SCALE GENOMIC DNA]</scope>
    <source>
        <strain evidence="3">DSM 7057</strain>
    </source>
</reference>
<sequence>MKNIRRQQPVANSSGRSICPFGNKHCRPCKSHIKKGGLIIPFTRQRPVDQLTKYAYSQRMSQPTSCELSVLDLVPFGQTGNESRFFALRLTRPEWTKWRPGQFVMIRPQSFGLEIPWARPLGICHMTARHMICFFQVVGKGTKRMSELRPGDRVRAWGPLGNGFVTEPDTPTLLLAGGMGIVPFVGYVSEHPKPWNVTMLFGHRESISCYPVDSINEHVPLDSLRETVPGDLDNFIFSIQERMTEYAEQKGLVLACGPTPFMRTVQKFAAELGVRCQLSLENRMACGVGACLGCVTKTTEAWPVPAKRGSQVQACNHGPVFWSDQIEL</sequence>
<evidence type="ECO:0000313" key="2">
    <source>
        <dbReference type="EMBL" id="SFW25475.1"/>
    </source>
</evidence>
<dbReference type="SUPFAM" id="SSF52343">
    <property type="entry name" value="Ferredoxin reductase-like, C-terminal NADP-linked domain"/>
    <property type="match status" value="1"/>
</dbReference>
<dbReference type="InterPro" id="IPR017938">
    <property type="entry name" value="Riboflavin_synthase-like_b-brl"/>
</dbReference>
<dbReference type="Gene3D" id="3.40.50.80">
    <property type="entry name" value="Nucleotide-binding domain of ferredoxin-NADP reductase (FNR) module"/>
    <property type="match status" value="1"/>
</dbReference>